<evidence type="ECO:0000313" key="3">
    <source>
        <dbReference type="Proteomes" id="UP001208570"/>
    </source>
</evidence>
<keyword evidence="3" id="KW-1185">Reference proteome</keyword>
<name>A0AAD9JF32_9ANNE</name>
<dbReference type="AlphaFoldDB" id="A0AAD9JF32"/>
<comment type="caution">
    <text evidence="2">The sequence shown here is derived from an EMBL/GenBank/DDBJ whole genome shotgun (WGS) entry which is preliminary data.</text>
</comment>
<evidence type="ECO:0000256" key="1">
    <source>
        <dbReference type="SAM" id="MobiDB-lite"/>
    </source>
</evidence>
<proteinExistence type="predicted"/>
<accession>A0AAD9JF32</accession>
<protein>
    <submittedName>
        <fullName evidence="2">Uncharacterized protein</fullName>
    </submittedName>
</protein>
<gene>
    <name evidence="2" type="ORF">LSH36_353g10049</name>
</gene>
<feature type="region of interest" description="Disordered" evidence="1">
    <location>
        <begin position="142"/>
        <end position="196"/>
    </location>
</feature>
<feature type="compositionally biased region" description="Basic and acidic residues" evidence="1">
    <location>
        <begin position="1"/>
        <end position="10"/>
    </location>
</feature>
<evidence type="ECO:0000313" key="2">
    <source>
        <dbReference type="EMBL" id="KAK2151754.1"/>
    </source>
</evidence>
<reference evidence="2" key="1">
    <citation type="journal article" date="2023" name="Mol. Biol. Evol.">
        <title>Third-Generation Sequencing Reveals the Adaptive Role of the Epigenome in Three Deep-Sea Polychaetes.</title>
        <authorList>
            <person name="Perez M."/>
            <person name="Aroh O."/>
            <person name="Sun Y."/>
            <person name="Lan Y."/>
            <person name="Juniper S.K."/>
            <person name="Young C.R."/>
            <person name="Angers B."/>
            <person name="Qian P.Y."/>
        </authorList>
    </citation>
    <scope>NUCLEOTIDE SEQUENCE</scope>
    <source>
        <strain evidence="2">P08H-3</strain>
    </source>
</reference>
<organism evidence="2 3">
    <name type="scientific">Paralvinella palmiformis</name>
    <dbReference type="NCBI Taxonomy" id="53620"/>
    <lineage>
        <taxon>Eukaryota</taxon>
        <taxon>Metazoa</taxon>
        <taxon>Spiralia</taxon>
        <taxon>Lophotrochozoa</taxon>
        <taxon>Annelida</taxon>
        <taxon>Polychaeta</taxon>
        <taxon>Sedentaria</taxon>
        <taxon>Canalipalpata</taxon>
        <taxon>Terebellida</taxon>
        <taxon>Terebelliformia</taxon>
        <taxon>Alvinellidae</taxon>
        <taxon>Paralvinella</taxon>
    </lineage>
</organism>
<feature type="region of interest" description="Disordered" evidence="1">
    <location>
        <begin position="1"/>
        <end position="70"/>
    </location>
</feature>
<sequence>MEKEENERQLYDVTTDGSVSRTKTKNKVRASPGTSKKGTIARGSHCRESKDTVELETSEDIGSTRLGNESQSVLDNQLQFSVCFDEPEMTMYRPKTMVGGGSGYFQRVMAEMKAEIVSKRSERRETFKMVAKMGAKQKNELNTTSVNRNEKPELDGSHMNGAIDVNNRSLSNNRRHRKLSTFRDRSRDQSRKRKQEIRKAYDVAGNGAIQMTTDQKCREDLYSRYLYYPESWTQGLSQYPSFLLENGVGSNGRKARPSTACALMTSKSTCPDGRRCFYASHKSDVKQSQNRGRPMSGPF</sequence>
<dbReference type="Proteomes" id="UP001208570">
    <property type="component" value="Unassembled WGS sequence"/>
</dbReference>
<dbReference type="EMBL" id="JAODUP010000353">
    <property type="protein sequence ID" value="KAK2151754.1"/>
    <property type="molecule type" value="Genomic_DNA"/>
</dbReference>